<feature type="transmembrane region" description="Helical" evidence="10">
    <location>
        <begin position="169"/>
        <end position="187"/>
    </location>
</feature>
<feature type="domain" description="Signal transduction histidine kinase subgroup 3 dimerisation and phosphoacceptor" evidence="12">
    <location>
        <begin position="212"/>
        <end position="277"/>
    </location>
</feature>
<dbReference type="Proteomes" id="UP000776164">
    <property type="component" value="Unassembled WGS sequence"/>
</dbReference>
<keyword evidence="5" id="KW-0547">Nucleotide-binding</keyword>
<evidence type="ECO:0000256" key="5">
    <source>
        <dbReference type="ARBA" id="ARBA00022741"/>
    </source>
</evidence>
<comment type="caution">
    <text evidence="13">The sequence shown here is derived from an EMBL/GenBank/DDBJ whole genome shotgun (WGS) entry which is preliminary data.</text>
</comment>
<keyword evidence="3" id="KW-0597">Phosphoprotein</keyword>
<keyword evidence="14" id="KW-1185">Reference proteome</keyword>
<feature type="transmembrane region" description="Helical" evidence="10">
    <location>
        <begin position="143"/>
        <end position="163"/>
    </location>
</feature>
<name>A0ABS2L4Y8_9MICO</name>
<dbReference type="Pfam" id="PF07730">
    <property type="entry name" value="HisKA_3"/>
    <property type="match status" value="1"/>
</dbReference>
<keyword evidence="8" id="KW-0902">Two-component regulatory system</keyword>
<organism evidence="13 14">
    <name type="scientific">Subtercola frigoramans</name>
    <dbReference type="NCBI Taxonomy" id="120298"/>
    <lineage>
        <taxon>Bacteria</taxon>
        <taxon>Bacillati</taxon>
        <taxon>Actinomycetota</taxon>
        <taxon>Actinomycetes</taxon>
        <taxon>Micrococcales</taxon>
        <taxon>Microbacteriaceae</taxon>
        <taxon>Subtercola</taxon>
    </lineage>
</organism>
<protein>
    <recommendedName>
        <fullName evidence="2">histidine kinase</fullName>
        <ecNumber evidence="2">2.7.13.3</ecNumber>
    </recommendedName>
</protein>
<keyword evidence="7" id="KW-0067">ATP-binding</keyword>
<feature type="region of interest" description="Disordered" evidence="9">
    <location>
        <begin position="1"/>
        <end position="20"/>
    </location>
</feature>
<dbReference type="InterPro" id="IPR050482">
    <property type="entry name" value="Sensor_HK_TwoCompSys"/>
</dbReference>
<dbReference type="SUPFAM" id="SSF55874">
    <property type="entry name" value="ATPase domain of HSP90 chaperone/DNA topoisomerase II/histidine kinase"/>
    <property type="match status" value="1"/>
</dbReference>
<feature type="region of interest" description="Disordered" evidence="9">
    <location>
        <begin position="402"/>
        <end position="426"/>
    </location>
</feature>
<reference evidence="13 14" key="1">
    <citation type="submission" date="2021-01" db="EMBL/GenBank/DDBJ databases">
        <title>Sequencing the genomes of 1000 actinobacteria strains.</title>
        <authorList>
            <person name="Klenk H.-P."/>
        </authorList>
    </citation>
    <scope>NUCLEOTIDE SEQUENCE [LARGE SCALE GENOMIC DNA]</scope>
    <source>
        <strain evidence="13 14">DSM 13057</strain>
    </source>
</reference>
<evidence type="ECO:0000313" key="13">
    <source>
        <dbReference type="EMBL" id="MBM7471966.1"/>
    </source>
</evidence>
<evidence type="ECO:0000256" key="1">
    <source>
        <dbReference type="ARBA" id="ARBA00000085"/>
    </source>
</evidence>
<evidence type="ECO:0000256" key="3">
    <source>
        <dbReference type="ARBA" id="ARBA00022553"/>
    </source>
</evidence>
<keyword evidence="4" id="KW-0808">Transferase</keyword>
<dbReference type="PANTHER" id="PTHR24421:SF10">
    <property type="entry name" value="NITRATE_NITRITE SENSOR PROTEIN NARQ"/>
    <property type="match status" value="1"/>
</dbReference>
<feature type="domain" description="Histidine kinase/HSP90-like ATPase" evidence="11">
    <location>
        <begin position="330"/>
        <end position="423"/>
    </location>
</feature>
<keyword evidence="10" id="KW-0472">Membrane</keyword>
<evidence type="ECO:0000256" key="10">
    <source>
        <dbReference type="SAM" id="Phobius"/>
    </source>
</evidence>
<dbReference type="InterPro" id="IPR036890">
    <property type="entry name" value="HATPase_C_sf"/>
</dbReference>
<evidence type="ECO:0000256" key="8">
    <source>
        <dbReference type="ARBA" id="ARBA00023012"/>
    </source>
</evidence>
<dbReference type="Pfam" id="PF02518">
    <property type="entry name" value="HATPase_c"/>
    <property type="match status" value="1"/>
</dbReference>
<dbReference type="InterPro" id="IPR003594">
    <property type="entry name" value="HATPase_dom"/>
</dbReference>
<feature type="transmembrane region" description="Helical" evidence="10">
    <location>
        <begin position="115"/>
        <end position="136"/>
    </location>
</feature>
<evidence type="ECO:0000259" key="12">
    <source>
        <dbReference type="Pfam" id="PF07730"/>
    </source>
</evidence>
<dbReference type="EMBL" id="JAFBBU010000001">
    <property type="protein sequence ID" value="MBM7471966.1"/>
    <property type="molecule type" value="Genomic_DNA"/>
</dbReference>
<evidence type="ECO:0000313" key="14">
    <source>
        <dbReference type="Proteomes" id="UP000776164"/>
    </source>
</evidence>
<keyword evidence="10" id="KW-1133">Transmembrane helix</keyword>
<dbReference type="Gene3D" id="1.20.5.1930">
    <property type="match status" value="1"/>
</dbReference>
<gene>
    <name evidence="13" type="ORF">JOE66_001600</name>
</gene>
<dbReference type="EC" id="2.7.13.3" evidence="2"/>
<dbReference type="GO" id="GO:0016301">
    <property type="term" value="F:kinase activity"/>
    <property type="evidence" value="ECO:0007669"/>
    <property type="project" value="UniProtKB-KW"/>
</dbReference>
<dbReference type="PANTHER" id="PTHR24421">
    <property type="entry name" value="NITRATE/NITRITE SENSOR PROTEIN NARX-RELATED"/>
    <property type="match status" value="1"/>
</dbReference>
<sequence>MPSTDRTPSAGDTPDPWANRGDALARWERRTSGDAAAGTRSGPPRWARLWLPVVLSFLVQVIPALVVTGRARLPIDIAVPIVALALVGPLALIGARRFPGPVVAIATAATAADLLFTPGSGAPYLALAFAVISATVRGARRWAFASIAAGWVVVLVGSATLGVPWHPGRVLLTALGIIVVMLIGEAVRTRGERVAAFQAASKKRREDAAAAERVRIARELHDVLAHSLSQINVQAGMGLHLIDSQPDKAREALGNIKATSKTALDEVRGVLGFLRSEGSVGWGAEENPSEAALVPQADLSRLPSLVKSISTDELSVALHNRLTSEPPPGVQLALYRIAQESLTNVVRHSAATSAEVLLVEHPSDYVLAVTDNGTSTQHRAGTPETSGRGMLGMRERAELLGGHLDAGPTSGGGFSVVATLPRRSGQ</sequence>
<comment type="catalytic activity">
    <reaction evidence="1">
        <text>ATP + protein L-histidine = ADP + protein N-phospho-L-histidine.</text>
        <dbReference type="EC" id="2.7.13.3"/>
    </reaction>
</comment>
<evidence type="ECO:0000256" key="2">
    <source>
        <dbReference type="ARBA" id="ARBA00012438"/>
    </source>
</evidence>
<evidence type="ECO:0000256" key="9">
    <source>
        <dbReference type="SAM" id="MobiDB-lite"/>
    </source>
</evidence>
<dbReference type="RefSeq" id="WP_205108338.1">
    <property type="nucleotide sequence ID" value="NZ_BAAAHT010000013.1"/>
</dbReference>
<dbReference type="InterPro" id="IPR011712">
    <property type="entry name" value="Sig_transdc_His_kin_sub3_dim/P"/>
</dbReference>
<dbReference type="CDD" id="cd16917">
    <property type="entry name" value="HATPase_UhpB-NarQ-NarX-like"/>
    <property type="match status" value="1"/>
</dbReference>
<evidence type="ECO:0000256" key="6">
    <source>
        <dbReference type="ARBA" id="ARBA00022777"/>
    </source>
</evidence>
<dbReference type="Gene3D" id="3.30.565.10">
    <property type="entry name" value="Histidine kinase-like ATPase, C-terminal domain"/>
    <property type="match status" value="1"/>
</dbReference>
<proteinExistence type="predicted"/>
<keyword evidence="10" id="KW-0812">Transmembrane</keyword>
<evidence type="ECO:0000259" key="11">
    <source>
        <dbReference type="Pfam" id="PF02518"/>
    </source>
</evidence>
<keyword evidence="6 13" id="KW-0418">Kinase</keyword>
<feature type="transmembrane region" description="Helical" evidence="10">
    <location>
        <begin position="75"/>
        <end position="95"/>
    </location>
</feature>
<feature type="transmembrane region" description="Helical" evidence="10">
    <location>
        <begin position="49"/>
        <end position="68"/>
    </location>
</feature>
<evidence type="ECO:0000256" key="4">
    <source>
        <dbReference type="ARBA" id="ARBA00022679"/>
    </source>
</evidence>
<evidence type="ECO:0000256" key="7">
    <source>
        <dbReference type="ARBA" id="ARBA00022840"/>
    </source>
</evidence>
<accession>A0ABS2L4Y8</accession>